<dbReference type="Gene3D" id="3.20.20.80">
    <property type="entry name" value="Glycosidases"/>
    <property type="match status" value="1"/>
</dbReference>
<dbReference type="OrthoDB" id="9806009at2"/>
<dbReference type="GO" id="GO:0004556">
    <property type="term" value="F:alpha-amylase activity"/>
    <property type="evidence" value="ECO:0007669"/>
    <property type="project" value="TreeGrafter"/>
</dbReference>
<dbReference type="GO" id="GO:0009313">
    <property type="term" value="P:oligosaccharide catabolic process"/>
    <property type="evidence" value="ECO:0007669"/>
    <property type="project" value="TreeGrafter"/>
</dbReference>
<dbReference type="PANTHER" id="PTHR10357">
    <property type="entry name" value="ALPHA-AMYLASE FAMILY MEMBER"/>
    <property type="match status" value="1"/>
</dbReference>
<evidence type="ECO:0000259" key="1">
    <source>
        <dbReference type="Pfam" id="PF00128"/>
    </source>
</evidence>
<evidence type="ECO:0000313" key="2">
    <source>
        <dbReference type="EMBL" id="MRX75816.1"/>
    </source>
</evidence>
<gene>
    <name evidence="2" type="ORF">GJU39_06915</name>
</gene>
<dbReference type="Proteomes" id="UP000487757">
    <property type="component" value="Unassembled WGS sequence"/>
</dbReference>
<keyword evidence="3" id="KW-1185">Reference proteome</keyword>
<dbReference type="PANTHER" id="PTHR10357:SF179">
    <property type="entry name" value="NEUTRAL AND BASIC AMINO ACID TRANSPORT PROTEIN RBAT"/>
    <property type="match status" value="1"/>
</dbReference>
<sequence length="169" mass="19552">MRFLHLLTVFCVLNFGIEKASARKKATPQPTCWKEAIASQIYPGSVKYIDGDRIRDLKEIISKLDYLKSHGIDATWLNQIFSSLNNGYDINAPMNDFEYFLNNDHQLAINSQPDIVLNPVARHVKGTLEDAHTLLNEDRQQLNIRYNFEMMNIGNDPRDYLFTNCQEKN</sequence>
<name>A0A7K0FYL7_9SPHI</name>
<reference evidence="2 3" key="1">
    <citation type="submission" date="2019-11" db="EMBL/GenBank/DDBJ databases">
        <title>Pedobacter petrophilus genome.</title>
        <authorList>
            <person name="Feldbauer M.J."/>
            <person name="Newman J.D."/>
        </authorList>
    </citation>
    <scope>NUCLEOTIDE SEQUENCE [LARGE SCALE GENOMIC DNA]</scope>
    <source>
        <strain evidence="2 3">LMG 29686</strain>
    </source>
</reference>
<dbReference type="InterPro" id="IPR006047">
    <property type="entry name" value="GH13_cat_dom"/>
</dbReference>
<dbReference type="SUPFAM" id="SSF51445">
    <property type="entry name" value="(Trans)glycosidases"/>
    <property type="match status" value="1"/>
</dbReference>
<dbReference type="InterPro" id="IPR017853">
    <property type="entry name" value="GH"/>
</dbReference>
<feature type="domain" description="Glycosyl hydrolase family 13 catalytic" evidence="1">
    <location>
        <begin position="40"/>
        <end position="91"/>
    </location>
</feature>
<protein>
    <recommendedName>
        <fullName evidence="1">Glycosyl hydrolase family 13 catalytic domain-containing protein</fullName>
    </recommendedName>
</protein>
<dbReference type="RefSeq" id="WP_154279985.1">
    <property type="nucleotide sequence ID" value="NZ_JBHUJQ010000001.1"/>
</dbReference>
<dbReference type="Pfam" id="PF00128">
    <property type="entry name" value="Alpha-amylase"/>
    <property type="match status" value="1"/>
</dbReference>
<accession>A0A7K0FYL7</accession>
<dbReference type="AlphaFoldDB" id="A0A7K0FYL7"/>
<proteinExistence type="predicted"/>
<comment type="caution">
    <text evidence="2">The sequence shown here is derived from an EMBL/GenBank/DDBJ whole genome shotgun (WGS) entry which is preliminary data.</text>
</comment>
<dbReference type="EMBL" id="WKKH01000007">
    <property type="protein sequence ID" value="MRX75816.1"/>
    <property type="molecule type" value="Genomic_DNA"/>
</dbReference>
<organism evidence="2 3">
    <name type="scientific">Pedobacter petrophilus</name>
    <dbReference type="NCBI Taxonomy" id="1908241"/>
    <lineage>
        <taxon>Bacteria</taxon>
        <taxon>Pseudomonadati</taxon>
        <taxon>Bacteroidota</taxon>
        <taxon>Sphingobacteriia</taxon>
        <taxon>Sphingobacteriales</taxon>
        <taxon>Sphingobacteriaceae</taxon>
        <taxon>Pedobacter</taxon>
    </lineage>
</organism>
<evidence type="ECO:0000313" key="3">
    <source>
        <dbReference type="Proteomes" id="UP000487757"/>
    </source>
</evidence>